<dbReference type="InterPro" id="IPR051928">
    <property type="entry name" value="NorD/CobT"/>
</dbReference>
<dbReference type="PANTHER" id="PTHR41248:SF1">
    <property type="entry name" value="NORD PROTEIN"/>
    <property type="match status" value="1"/>
</dbReference>
<dbReference type="AlphaFoldDB" id="A0A1A3MX29"/>
<dbReference type="PANTHER" id="PTHR41248">
    <property type="entry name" value="NORD PROTEIN"/>
    <property type="match status" value="1"/>
</dbReference>
<dbReference type="Gene3D" id="3.40.50.410">
    <property type="entry name" value="von Willebrand factor, type A domain"/>
    <property type="match status" value="1"/>
</dbReference>
<evidence type="ECO:0000313" key="4">
    <source>
        <dbReference type="Proteomes" id="UP000093629"/>
    </source>
</evidence>
<dbReference type="Pfam" id="PF00092">
    <property type="entry name" value="VWA"/>
    <property type="match status" value="1"/>
</dbReference>
<evidence type="ECO:0000259" key="2">
    <source>
        <dbReference type="PROSITE" id="PS50234"/>
    </source>
</evidence>
<dbReference type="OrthoDB" id="4641313at2"/>
<comment type="caution">
    <text evidence="3">The sequence shown here is derived from an EMBL/GenBank/DDBJ whole genome shotgun (WGS) entry which is preliminary data.</text>
</comment>
<proteinExistence type="predicted"/>
<dbReference type="SUPFAM" id="SSF53300">
    <property type="entry name" value="vWA-like"/>
    <property type="match status" value="1"/>
</dbReference>
<dbReference type="PROSITE" id="PS50234">
    <property type="entry name" value="VWFA"/>
    <property type="match status" value="1"/>
</dbReference>
<protein>
    <submittedName>
        <fullName evidence="3">VWA domain-containing protein</fullName>
    </submittedName>
</protein>
<accession>A0A1A3MX29</accession>
<feature type="region of interest" description="Disordered" evidence="1">
    <location>
        <begin position="148"/>
        <end position="183"/>
    </location>
</feature>
<feature type="domain" description="VWFA" evidence="2">
    <location>
        <begin position="362"/>
        <end position="551"/>
    </location>
</feature>
<sequence length="562" mass="60320">MTANDPNSFRLLATYIAGRTIDVAEAAAGEAPHTNGQVVFVSAGESAAQQRREMLVQCALLGAGSLDRRLVKGLRTRPSIARRYLALEGHRVIVELAQHLPLAAQLGLDGYPRTTTSDESLDVARGRVEVEDPPSWFGVIKPSRLLAAAPGSGGRATDKELQLQFQPTDTPEADDDSDDGERPAQSRILRLFENPLTGSQALSDYFRKLFGSTRSAGEGAAGAELRVRSVRRSAAAGPNARPLPTRIHFTDGGKPGAAVGVGGALHPEWDVHHRRYRDQWCRVITFPLTVAADVSEGEVAHDDVLRRRLCRIGLGPKVLRARPDGDELDVEALTNLFVDLRSGYSPPEHVYVDRRKLERNLGVLILLDASGSATDTDTDGLAVHDHQRRAAATLAATLDELGDRVAVYAFRSQGRHAVTLPAIKTFGQRFGALGRARLNQLQPSGYTRLGAGIRGAGEILKVQAGTPNRLLVVLSDGFPYDDGYEGRYAEADAAKALDELRAEGVASLCLSIGAAADTGALQRVFGSTGYASAPTLSDLSPRMDELFLSSLRELAAPQPIRG</sequence>
<keyword evidence="4" id="KW-1185">Reference proteome</keyword>
<name>A0A1A3MX29_MYCAS</name>
<dbReference type="EMBL" id="LZLQ01000118">
    <property type="protein sequence ID" value="OBK13349.1"/>
    <property type="molecule type" value="Genomic_DNA"/>
</dbReference>
<dbReference type="InterPro" id="IPR002035">
    <property type="entry name" value="VWF_A"/>
</dbReference>
<reference evidence="3 4" key="1">
    <citation type="submission" date="2016-06" db="EMBL/GenBank/DDBJ databases">
        <authorList>
            <person name="Kjaerup R.B."/>
            <person name="Dalgaard T.S."/>
            <person name="Juul-Madsen H.R."/>
        </authorList>
    </citation>
    <scope>NUCLEOTIDE SEQUENCE [LARGE SCALE GENOMIC DNA]</scope>
    <source>
        <strain evidence="3 4">1245139.5</strain>
    </source>
</reference>
<dbReference type="RefSeq" id="WP_065159996.1">
    <property type="nucleotide sequence ID" value="NZ_LZLQ01000118.1"/>
</dbReference>
<dbReference type="InterPro" id="IPR036465">
    <property type="entry name" value="vWFA_dom_sf"/>
</dbReference>
<dbReference type="Proteomes" id="UP000093629">
    <property type="component" value="Unassembled WGS sequence"/>
</dbReference>
<evidence type="ECO:0000256" key="1">
    <source>
        <dbReference type="SAM" id="MobiDB-lite"/>
    </source>
</evidence>
<gene>
    <name evidence="3" type="ORF">A5636_09660</name>
</gene>
<organism evidence="3 4">
    <name type="scientific">Mycobacterium asiaticum</name>
    <dbReference type="NCBI Taxonomy" id="1790"/>
    <lineage>
        <taxon>Bacteria</taxon>
        <taxon>Bacillati</taxon>
        <taxon>Actinomycetota</taxon>
        <taxon>Actinomycetes</taxon>
        <taxon>Mycobacteriales</taxon>
        <taxon>Mycobacteriaceae</taxon>
        <taxon>Mycobacterium</taxon>
    </lineage>
</organism>
<dbReference type="SMART" id="SM00327">
    <property type="entry name" value="VWA"/>
    <property type="match status" value="1"/>
</dbReference>
<evidence type="ECO:0000313" key="3">
    <source>
        <dbReference type="EMBL" id="OBK13349.1"/>
    </source>
</evidence>